<evidence type="ECO:0000256" key="1">
    <source>
        <dbReference type="SAM" id="MobiDB-lite"/>
    </source>
</evidence>
<evidence type="ECO:0000313" key="2">
    <source>
        <dbReference type="EMBL" id="KAK7696210.1"/>
    </source>
</evidence>
<organism evidence="2 3">
    <name type="scientific">Cerrena zonata</name>
    <dbReference type="NCBI Taxonomy" id="2478898"/>
    <lineage>
        <taxon>Eukaryota</taxon>
        <taxon>Fungi</taxon>
        <taxon>Dikarya</taxon>
        <taxon>Basidiomycota</taxon>
        <taxon>Agaricomycotina</taxon>
        <taxon>Agaricomycetes</taxon>
        <taxon>Polyporales</taxon>
        <taxon>Cerrenaceae</taxon>
        <taxon>Cerrena</taxon>
    </lineage>
</organism>
<gene>
    <name evidence="2" type="ORF">QCA50_000863</name>
</gene>
<keyword evidence="3" id="KW-1185">Reference proteome</keyword>
<proteinExistence type="predicted"/>
<sequence length="893" mass="100040">MATPTQVLSDFGLTPEHKIFLETYFDRYIDGATNAARRAVAVEAAGALAVKYRITTKHDVTANRKRVINWLYDRLARSNNVNIDRYGFLKKLVGRTLWAERNWSKIKPNVEAHMKKKNVHFLTAYNAVTREAFLGLPKREVIRWNADARRINDGNATEEYQAIYGDMVFAEFIYTILQSAQKWFGAHMVIMSSRPSEKLSSKHSTSIRETVPPNIFQRKFIDQWEDPYTMSGHEYTAWLARIAGGKPAQPDLITFDGHGEPLLPSLSQYTTAEQHRDVLQAFLTTHYKLASCNPIGAPPYILMPGDGVVWLDLMYLPSEEAADPYEVYLRKPGTLRGDQRFKFLSHLLKRQSRYLAGEPLLIFRWRSIKIGRKKAPKIVLAQYEEPWMIQYATDHGKIIIPGQDGNEGDNDQHPGPSTKVTIPHRATKSQAEDGEEDEEDQVEDMMIAGEDDDGDDLEPPLSTRSITREDDQDEIDEDFTSRLDAIDSDDSDEPSAPQPPSRATKRKTRKGKGKNVKERRIMSPDAESSPPHRSPLILPSEPPAGSVRNEDLSPPPSIGEPDDEEEDEMDAMMRRMEAEVAIERPVSPTPDPNSPPSWIRNDVHMKVPFLRSLSTNEDYHSIVDWYAAQQVHVELRPSSFPWASWSSDEPHLPADIHSSIMGCLTVLRPINVWKRSKSKYLDDLSKLELNLLIAGLVYRDVYLATMPVDAQPELTINTPPHLWTSKFTDDNFYGIIVALKKIAESLPPAGEDVPPSGSVAVPTVSQPFSDSISAPLRANNPLQRTVSHPQEANNAAAGPSRRPVTPAQVEGDAQAHHKRVPNSPTTPRRGEKKKRVRIEVPADGLRRSNREQKPSKRADDSAAPPGSSGHGRGKATATGRGTGRGRGRGKKRG</sequence>
<dbReference type="Proteomes" id="UP001385951">
    <property type="component" value="Unassembled WGS sequence"/>
</dbReference>
<feature type="compositionally biased region" description="Acidic residues" evidence="1">
    <location>
        <begin position="432"/>
        <end position="458"/>
    </location>
</feature>
<reference evidence="2 3" key="1">
    <citation type="submission" date="2022-09" db="EMBL/GenBank/DDBJ databases">
        <authorList>
            <person name="Palmer J.M."/>
        </authorList>
    </citation>
    <scope>NUCLEOTIDE SEQUENCE [LARGE SCALE GENOMIC DNA]</scope>
    <source>
        <strain evidence="2 3">DSM 7382</strain>
    </source>
</reference>
<dbReference type="EMBL" id="JASBNA010000001">
    <property type="protein sequence ID" value="KAK7696210.1"/>
    <property type="molecule type" value="Genomic_DNA"/>
</dbReference>
<feature type="region of interest" description="Disordered" evidence="1">
    <location>
        <begin position="789"/>
        <end position="893"/>
    </location>
</feature>
<accession>A0AAW0GSI8</accession>
<feature type="compositionally biased region" description="Basic residues" evidence="1">
    <location>
        <begin position="503"/>
        <end position="514"/>
    </location>
</feature>
<dbReference type="AlphaFoldDB" id="A0AAW0GSI8"/>
<protein>
    <submittedName>
        <fullName evidence="2">Uncharacterized protein</fullName>
    </submittedName>
</protein>
<evidence type="ECO:0000313" key="3">
    <source>
        <dbReference type="Proteomes" id="UP001385951"/>
    </source>
</evidence>
<comment type="caution">
    <text evidence="2">The sequence shown here is derived from an EMBL/GenBank/DDBJ whole genome shotgun (WGS) entry which is preliminary data.</text>
</comment>
<feature type="compositionally biased region" description="Basic and acidic residues" evidence="1">
    <location>
        <begin position="837"/>
        <end position="860"/>
    </location>
</feature>
<name>A0AAW0GSI8_9APHY</name>
<feature type="region of interest" description="Disordered" evidence="1">
    <location>
        <begin position="399"/>
        <end position="568"/>
    </location>
</feature>
<feature type="compositionally biased region" description="Basic residues" evidence="1">
    <location>
        <begin position="883"/>
        <end position="893"/>
    </location>
</feature>